<dbReference type="Gene3D" id="2.60.120.10">
    <property type="entry name" value="Jelly Rolls"/>
    <property type="match status" value="1"/>
</dbReference>
<reference evidence="1" key="1">
    <citation type="submission" date="2020-10" db="EMBL/GenBank/DDBJ databases">
        <authorList>
            <person name="Castelo-Branco R."/>
            <person name="Eusebio N."/>
            <person name="Adriana R."/>
            <person name="Vieira A."/>
            <person name="Brugerolle De Fraissinette N."/>
            <person name="Rezende De Castro R."/>
            <person name="Schneider M.P."/>
            <person name="Vasconcelos V."/>
            <person name="Leao P.N."/>
        </authorList>
    </citation>
    <scope>NUCLEOTIDE SEQUENCE</scope>
    <source>
        <strain evidence="1">LEGE 11480</strain>
    </source>
</reference>
<keyword evidence="2" id="KW-1185">Reference proteome</keyword>
<dbReference type="SUPFAM" id="SSF51182">
    <property type="entry name" value="RmlC-like cupins"/>
    <property type="match status" value="1"/>
</dbReference>
<evidence type="ECO:0000313" key="1">
    <source>
        <dbReference type="EMBL" id="MBE9028591.1"/>
    </source>
</evidence>
<dbReference type="EMBL" id="JADEXQ010000005">
    <property type="protein sequence ID" value="MBE9028591.1"/>
    <property type="molecule type" value="Genomic_DNA"/>
</dbReference>
<name>A0A928Z0S8_9CYAN</name>
<gene>
    <name evidence="1" type="ORF">IQ266_02320</name>
</gene>
<organism evidence="1 2">
    <name type="scientific">Romeriopsis navalis LEGE 11480</name>
    <dbReference type="NCBI Taxonomy" id="2777977"/>
    <lineage>
        <taxon>Bacteria</taxon>
        <taxon>Bacillati</taxon>
        <taxon>Cyanobacteriota</taxon>
        <taxon>Cyanophyceae</taxon>
        <taxon>Leptolyngbyales</taxon>
        <taxon>Leptolyngbyaceae</taxon>
        <taxon>Romeriopsis</taxon>
        <taxon>Romeriopsis navalis</taxon>
    </lineage>
</organism>
<accession>A0A928Z0S8</accession>
<protein>
    <submittedName>
        <fullName evidence="1">Cupin</fullName>
    </submittedName>
</protein>
<evidence type="ECO:0000313" key="2">
    <source>
        <dbReference type="Proteomes" id="UP000625316"/>
    </source>
</evidence>
<dbReference type="InterPro" id="IPR014710">
    <property type="entry name" value="RmlC-like_jellyroll"/>
</dbReference>
<sequence length="202" mass="23198">MPNTYLLENNGQCIDWPDLPAPPPIDRQYRLYRFLTEIEDILIATPEPEAQLKQIIPRVQQLLEQSPWLFFDPLQPDPEKGWEVQMLYDEPEFPLTVQIVAWEPGSQSPIHNHGAWGIVAMLQGEEKNTFWQRSATSEHPHRITQIGHQNLACGDIIGILPDAIHHITALGDQPTVSFNLYGATDYNARYEFDPHQHTAQIF</sequence>
<comment type="caution">
    <text evidence="1">The sequence shown here is derived from an EMBL/GenBank/DDBJ whole genome shotgun (WGS) entry which is preliminary data.</text>
</comment>
<dbReference type="InterPro" id="IPR011051">
    <property type="entry name" value="RmlC_Cupin_sf"/>
</dbReference>
<dbReference type="AlphaFoldDB" id="A0A928Z0S8"/>
<dbReference type="CDD" id="cd10548">
    <property type="entry name" value="cupin_CDO"/>
    <property type="match status" value="1"/>
</dbReference>
<dbReference type="RefSeq" id="WP_264323416.1">
    <property type="nucleotide sequence ID" value="NZ_JADEXQ010000005.1"/>
</dbReference>
<proteinExistence type="predicted"/>
<dbReference type="Proteomes" id="UP000625316">
    <property type="component" value="Unassembled WGS sequence"/>
</dbReference>